<name>A0AAV5QLF8_9ASCO</name>
<dbReference type="SUPFAM" id="SSF46785">
    <property type="entry name" value="Winged helix' DNA-binding domain"/>
    <property type="match status" value="1"/>
</dbReference>
<evidence type="ECO:0000256" key="3">
    <source>
        <dbReference type="ARBA" id="ARBA00022843"/>
    </source>
</evidence>
<dbReference type="InterPro" id="IPR059120">
    <property type="entry name" value="Cullin-like_AB"/>
</dbReference>
<dbReference type="SUPFAM" id="SSF74788">
    <property type="entry name" value="Cullin repeat-like"/>
    <property type="match status" value="1"/>
</dbReference>
<dbReference type="Pfam" id="PF10557">
    <property type="entry name" value="Cullin_Nedd8"/>
    <property type="match status" value="1"/>
</dbReference>
<comment type="caution">
    <text evidence="7">The sequence shown here is derived from an EMBL/GenBank/DDBJ whole genome shotgun (WGS) entry which is preliminary data.</text>
</comment>
<dbReference type="RefSeq" id="XP_064852618.1">
    <property type="nucleotide sequence ID" value="XM_064996546.1"/>
</dbReference>
<dbReference type="InterPro" id="IPR016158">
    <property type="entry name" value="Cullin_homology"/>
</dbReference>
<evidence type="ECO:0000256" key="2">
    <source>
        <dbReference type="ARBA" id="ARBA00022499"/>
    </source>
</evidence>
<dbReference type="FunFam" id="1.20.1310.10:FF:000002">
    <property type="entry name" value="cullin-3 isoform X1"/>
    <property type="match status" value="1"/>
</dbReference>
<dbReference type="InterPro" id="IPR019559">
    <property type="entry name" value="Cullin_neddylation_domain"/>
</dbReference>
<evidence type="ECO:0000259" key="6">
    <source>
        <dbReference type="PROSITE" id="PS50069"/>
    </source>
</evidence>
<dbReference type="Proteomes" id="UP001360560">
    <property type="component" value="Unassembled WGS sequence"/>
</dbReference>
<dbReference type="InterPro" id="IPR016157">
    <property type="entry name" value="Cullin_CS"/>
</dbReference>
<dbReference type="GO" id="GO:0019005">
    <property type="term" value="C:SCF ubiquitin ligase complex"/>
    <property type="evidence" value="ECO:0007669"/>
    <property type="project" value="UniProtKB-ARBA"/>
</dbReference>
<protein>
    <submittedName>
        <fullName evidence="7">Cullin</fullName>
    </submittedName>
</protein>
<dbReference type="Pfam" id="PF26557">
    <property type="entry name" value="Cullin_AB"/>
    <property type="match status" value="1"/>
</dbReference>
<dbReference type="Gene3D" id="1.10.10.10">
    <property type="entry name" value="Winged helix-like DNA-binding domain superfamily/Winged helix DNA-binding domain"/>
    <property type="match status" value="1"/>
</dbReference>
<dbReference type="PROSITE" id="PS01256">
    <property type="entry name" value="CULLIN_1"/>
    <property type="match status" value="1"/>
</dbReference>
<keyword evidence="8" id="KW-1185">Reference proteome</keyword>
<dbReference type="GO" id="GO:0031146">
    <property type="term" value="P:SCF-dependent proteasomal ubiquitin-dependent protein catabolic process"/>
    <property type="evidence" value="ECO:0007669"/>
    <property type="project" value="UniProtKB-ARBA"/>
</dbReference>
<dbReference type="PROSITE" id="PS50069">
    <property type="entry name" value="CULLIN_2"/>
    <property type="match status" value="1"/>
</dbReference>
<dbReference type="PANTHER" id="PTHR11932">
    <property type="entry name" value="CULLIN"/>
    <property type="match status" value="1"/>
</dbReference>
<dbReference type="GO" id="GO:0031625">
    <property type="term" value="F:ubiquitin protein ligase binding"/>
    <property type="evidence" value="ECO:0007669"/>
    <property type="project" value="InterPro"/>
</dbReference>
<dbReference type="FunFam" id="1.20.1310.10:FF:000029">
    <property type="entry name" value="Cullin homolog 1"/>
    <property type="match status" value="1"/>
</dbReference>
<evidence type="ECO:0000256" key="1">
    <source>
        <dbReference type="ARBA" id="ARBA00006019"/>
    </source>
</evidence>
<dbReference type="InterPro" id="IPR001373">
    <property type="entry name" value="Cullin_N"/>
</dbReference>
<dbReference type="InterPro" id="IPR016159">
    <property type="entry name" value="Cullin_repeat-like_dom_sf"/>
</dbReference>
<dbReference type="FunFam" id="1.10.10.10:FF:000014">
    <property type="entry name" value="Cullin 1"/>
    <property type="match status" value="1"/>
</dbReference>
<proteinExistence type="inferred from homology"/>
<feature type="domain" description="Cullin family profile" evidence="6">
    <location>
        <begin position="416"/>
        <end position="649"/>
    </location>
</feature>
<dbReference type="SMART" id="SM00884">
    <property type="entry name" value="Cullin_Nedd8"/>
    <property type="match status" value="1"/>
</dbReference>
<evidence type="ECO:0000313" key="7">
    <source>
        <dbReference type="EMBL" id="GMM35618.1"/>
    </source>
</evidence>
<evidence type="ECO:0000256" key="5">
    <source>
        <dbReference type="RuleBase" id="RU003829"/>
    </source>
</evidence>
<dbReference type="InterPro" id="IPR045093">
    <property type="entry name" value="Cullin"/>
</dbReference>
<organism evidence="7 8">
    <name type="scientific">Saccharomycopsis crataegensis</name>
    <dbReference type="NCBI Taxonomy" id="43959"/>
    <lineage>
        <taxon>Eukaryota</taxon>
        <taxon>Fungi</taxon>
        <taxon>Dikarya</taxon>
        <taxon>Ascomycota</taxon>
        <taxon>Saccharomycotina</taxon>
        <taxon>Saccharomycetes</taxon>
        <taxon>Saccharomycopsidaceae</taxon>
        <taxon>Saccharomycopsis</taxon>
    </lineage>
</organism>
<dbReference type="GeneID" id="90073597"/>
<dbReference type="SUPFAM" id="SSF75632">
    <property type="entry name" value="Cullin homology domain"/>
    <property type="match status" value="1"/>
</dbReference>
<evidence type="ECO:0000313" key="8">
    <source>
        <dbReference type="Proteomes" id="UP001360560"/>
    </source>
</evidence>
<keyword evidence="2" id="KW-1017">Isopeptide bond</keyword>
<dbReference type="EMBL" id="BTFZ01000010">
    <property type="protein sequence ID" value="GMM35618.1"/>
    <property type="molecule type" value="Genomic_DNA"/>
</dbReference>
<keyword evidence="3" id="KW-0832">Ubl conjugation</keyword>
<reference evidence="7 8" key="1">
    <citation type="journal article" date="2023" name="Elife">
        <title>Identification of key yeast species and microbe-microbe interactions impacting larval growth of Drosophila in the wild.</title>
        <authorList>
            <person name="Mure A."/>
            <person name="Sugiura Y."/>
            <person name="Maeda R."/>
            <person name="Honda K."/>
            <person name="Sakurai N."/>
            <person name="Takahashi Y."/>
            <person name="Watada M."/>
            <person name="Katoh T."/>
            <person name="Gotoh A."/>
            <person name="Gotoh Y."/>
            <person name="Taniguchi I."/>
            <person name="Nakamura K."/>
            <person name="Hayashi T."/>
            <person name="Katayama T."/>
            <person name="Uemura T."/>
            <person name="Hattori Y."/>
        </authorList>
    </citation>
    <scope>NUCLEOTIDE SEQUENCE [LARGE SCALE GENOMIC DNA]</scope>
    <source>
        <strain evidence="7 8">SC-9</strain>
    </source>
</reference>
<dbReference type="Gene3D" id="1.20.1310.10">
    <property type="entry name" value="Cullin Repeats"/>
    <property type="match status" value="4"/>
</dbReference>
<comment type="similarity">
    <text evidence="1 4 5">Belongs to the cullin family.</text>
</comment>
<dbReference type="Gene3D" id="3.30.230.130">
    <property type="entry name" value="Cullin, Chain C, Domain 2"/>
    <property type="match status" value="1"/>
</dbReference>
<dbReference type="InterPro" id="IPR036390">
    <property type="entry name" value="WH_DNA-bd_sf"/>
</dbReference>
<gene>
    <name evidence="7" type="ORF">DASC09_029430</name>
</gene>
<dbReference type="InterPro" id="IPR036388">
    <property type="entry name" value="WH-like_DNA-bd_sf"/>
</dbReference>
<dbReference type="SMART" id="SM00182">
    <property type="entry name" value="CULLIN"/>
    <property type="match status" value="1"/>
</dbReference>
<dbReference type="Pfam" id="PF00888">
    <property type="entry name" value="Cullin"/>
    <property type="match status" value="1"/>
</dbReference>
<evidence type="ECO:0000256" key="4">
    <source>
        <dbReference type="PROSITE-ProRule" id="PRU00330"/>
    </source>
</evidence>
<accession>A0AAV5QLF8</accession>
<dbReference type="InterPro" id="IPR036317">
    <property type="entry name" value="Cullin_homology_sf"/>
</dbReference>
<dbReference type="AlphaFoldDB" id="A0AAV5QLF8"/>
<sequence length="776" mass="90697">MSLPHPDDLQETWAFIEPSLYKILGTDDDSDGVTPDEYMSSYTAVYNYCVSRSKGGSTYRSSTNSILLIGSEIYARLKNFLTNYVLQLTKRPDETFLQFYVRRWRRYTIGAGYLNNVFDYMNRYWVSKERSDGRRDIYDVNTLALLTWRENMFDINCNILVAEILEQIRLHRLKQQNSPALLTHSIKSFVMLGIDIQDLKKPNLGIYIDKFEKQYLINTIEFYNTESNEYLKTHNLIDYMKRAEHRIADETSFATNFLDERSRRPLLETVCKSLIENHAPVMYEEFERLLQQDQFSDINRMYLLMQKVQSSLDPLARKFEGYIKSEGLMKIDNMDINDDNKGDRPVRKAPPKVLATDQQKKLYIKTLIAVYTKFVSIVEKAFNNDLLFVKALDNACRGFINKNSVASPPGYKGTSKTPEYLAKYTDLLMRKNARENDVSSDMSEDDVMTIFKFITDKDAFESHYRKLLAKRLIYGTSMSVDTEESIISRLQKENSVQYTSKMTKMFQDMKASTDLQAAFAQYVENKPNKKEILDDFNVYVLAETMWPFSAFKHEFSLPKELMPTYDALESLYNEKHTGRQLKWIWNLCRGEIKANISKPGKPPFILTMTLFQMAIILRFNEQDTYTFAELVDILKLPEEYVSGNLAPLIKYKLLNQSPPDAAKIGETSTKFTVVKEYRSKRMRVNFASNIKIEQKQELEETTKEIEQGREMFLQACIVRIMKARKQLKHVLLVNEVIQQSHTRFKAQVSDIKKAIENLIEREYLRRVDSDTYEYVA</sequence>